<comment type="similarity">
    <text evidence="3">Belongs to the CENP-O/MCM21 family.</text>
</comment>
<evidence type="ECO:0000256" key="4">
    <source>
        <dbReference type="ARBA" id="ARBA00016395"/>
    </source>
</evidence>
<evidence type="ECO:0000256" key="1">
    <source>
        <dbReference type="ARBA" id="ARBA00004123"/>
    </source>
</evidence>
<comment type="subcellular location">
    <subcellularLocation>
        <location evidence="2">Chromosome</location>
        <location evidence="2">Centromere</location>
    </subcellularLocation>
    <subcellularLocation>
        <location evidence="1">Nucleus</location>
    </subcellularLocation>
</comment>
<dbReference type="OrthoDB" id="5980613at2759"/>
<gene>
    <name evidence="8" type="ORF">PACLA_8A039772</name>
</gene>
<protein>
    <recommendedName>
        <fullName evidence="4">Centromere protein O</fullName>
    </recommendedName>
</protein>
<reference evidence="8" key="1">
    <citation type="submission" date="2020-04" db="EMBL/GenBank/DDBJ databases">
        <authorList>
            <person name="Alioto T."/>
            <person name="Alioto T."/>
            <person name="Gomez Garrido J."/>
        </authorList>
    </citation>
    <scope>NUCLEOTIDE SEQUENCE</scope>
    <source>
        <strain evidence="8">A484AB</strain>
    </source>
</reference>
<dbReference type="Pfam" id="PF09496">
    <property type="entry name" value="CENP-O"/>
    <property type="match status" value="1"/>
</dbReference>
<dbReference type="CDD" id="cd23835">
    <property type="entry name" value="DRWD-N_CENP-O"/>
    <property type="match status" value="1"/>
</dbReference>
<proteinExistence type="inferred from homology"/>
<evidence type="ECO:0000256" key="3">
    <source>
        <dbReference type="ARBA" id="ARBA00007321"/>
    </source>
</evidence>
<evidence type="ECO:0000313" key="9">
    <source>
        <dbReference type="Proteomes" id="UP001152795"/>
    </source>
</evidence>
<accession>A0A6S7GED2</accession>
<dbReference type="PANTHER" id="PTHR14582">
    <property type="entry name" value="INNER KINETOCHORE SUBUNIT MAL2"/>
    <property type="match status" value="1"/>
</dbReference>
<keyword evidence="9" id="KW-1185">Reference proteome</keyword>
<organism evidence="8 9">
    <name type="scientific">Paramuricea clavata</name>
    <name type="common">Red gorgonian</name>
    <name type="synonym">Violescent sea-whip</name>
    <dbReference type="NCBI Taxonomy" id="317549"/>
    <lineage>
        <taxon>Eukaryota</taxon>
        <taxon>Metazoa</taxon>
        <taxon>Cnidaria</taxon>
        <taxon>Anthozoa</taxon>
        <taxon>Octocorallia</taxon>
        <taxon>Malacalcyonacea</taxon>
        <taxon>Plexauridae</taxon>
        <taxon>Paramuricea</taxon>
    </lineage>
</organism>
<name>A0A6S7GED2_PARCT</name>
<evidence type="ECO:0000313" key="8">
    <source>
        <dbReference type="EMBL" id="CAB3983590.1"/>
    </source>
</evidence>
<evidence type="ECO:0000256" key="2">
    <source>
        <dbReference type="ARBA" id="ARBA00004584"/>
    </source>
</evidence>
<evidence type="ECO:0000256" key="5">
    <source>
        <dbReference type="ARBA" id="ARBA00022454"/>
    </source>
</evidence>
<keyword evidence="6" id="KW-0539">Nucleus</keyword>
<sequence length="300" mass="34823">MAGNEGAVYKGNTMREFERLRKQSSSSSEGRLHWTKDAELLELEQKYNRLLKQKEALSKKVNETSLLNQLQYYVEQHNEGEFVPLGDLAIEDNLFKAVELVKKKKLMETYNAYRLTGLAFVLLDDNRVRFCLDTFYRGQYFEPFYMEIQLQDDKMKILKHTIPFFIPLEEIHQKYENSADIKELLSVVSGYLKAFVSRRQQCVKFKEGNEDYSVENFYATLAFDFVKFTLKCSSDNFPDFEVKLKYSSLNETLPKNVDLKCLADTDGQDVVTDDLRANLLSLEMKEAIVEFTGIASQSSI</sequence>
<comment type="caution">
    <text evidence="8">The sequence shown here is derived from an EMBL/GenBank/DDBJ whole genome shotgun (WGS) entry which is preliminary data.</text>
</comment>
<dbReference type="EMBL" id="CACRXK020000631">
    <property type="protein sequence ID" value="CAB3983590.1"/>
    <property type="molecule type" value="Genomic_DNA"/>
</dbReference>
<evidence type="ECO:0000256" key="7">
    <source>
        <dbReference type="ARBA" id="ARBA00023328"/>
    </source>
</evidence>
<dbReference type="PANTHER" id="PTHR14582:SF1">
    <property type="entry name" value="CENTROMERE PROTEIN O"/>
    <property type="match status" value="1"/>
</dbReference>
<dbReference type="GO" id="GO:0031511">
    <property type="term" value="C:Mis6-Sim4 complex"/>
    <property type="evidence" value="ECO:0007669"/>
    <property type="project" value="TreeGrafter"/>
</dbReference>
<keyword evidence="7" id="KW-0137">Centromere</keyword>
<dbReference type="InterPro" id="IPR018464">
    <property type="entry name" value="CENP-O"/>
</dbReference>
<keyword evidence="5" id="KW-0158">Chromosome</keyword>
<dbReference type="Proteomes" id="UP001152795">
    <property type="component" value="Unassembled WGS sequence"/>
</dbReference>
<dbReference type="AlphaFoldDB" id="A0A6S7GED2"/>
<evidence type="ECO:0000256" key="6">
    <source>
        <dbReference type="ARBA" id="ARBA00023242"/>
    </source>
</evidence>
<dbReference type="GO" id="GO:0005634">
    <property type="term" value="C:nucleus"/>
    <property type="evidence" value="ECO:0007669"/>
    <property type="project" value="UniProtKB-SubCell"/>
</dbReference>